<reference evidence="1" key="1">
    <citation type="submission" date="2022-06" db="EMBL/GenBank/DDBJ databases">
        <authorList>
            <consortium name="SYNGENTA / RWTH Aachen University"/>
        </authorList>
    </citation>
    <scope>NUCLEOTIDE SEQUENCE</scope>
</reference>
<proteinExistence type="predicted"/>
<comment type="caution">
    <text evidence="1">The sequence shown here is derived from an EMBL/GenBank/DDBJ whole genome shotgun (WGS) entry which is preliminary data.</text>
</comment>
<sequence length="435" mass="51262">MSQLLKLQGEIRTPVSPEESVPTLTYYKALSHNIESKEQPAGTRTGLGTHIKRQKNEEKAFASTFYIENKHNEATPSSKIFESGNHWLQSNEILWKECLASPDCYSIIHQSSNENMYQEFLTIFEQYAEKIQPGDEISSFPSLNLILKVINFIQKHDLEKVAIINTLFLNDEPVKTLIWYTDTVLFENRGVIGLFQAFRIKKFVADHPDLKHVSALLYSLQEKQWEKIEFEFLKAHLDKRFNPQISSAAYDKLVEIFYEEIEKIENVRGTVIQISEKFNLELDYEEFINNYFKVVFVWRTLNHSKKYNSSFKIQKLCQDKMKILGDYLNSFQYTLFHYHLIKYKQIHPEHYKDLHSIHLFTQAVDKLNKIMINKRGSRLPLPEVVKVDCKIIKSFKIKNLDLFHLNVLKNKQIKPWYDGTGFVNYRQIVSTFQLL</sequence>
<dbReference type="EMBL" id="CALTRL010005830">
    <property type="protein sequence ID" value="CAH7687055.1"/>
    <property type="molecule type" value="Genomic_DNA"/>
</dbReference>
<keyword evidence="2" id="KW-1185">Reference proteome</keyword>
<protein>
    <submittedName>
        <fullName evidence="1">Expressed protein</fullName>
    </submittedName>
</protein>
<gene>
    <name evidence="1" type="ORF">PPACK8108_LOCUS21785</name>
</gene>
<dbReference type="Proteomes" id="UP001153365">
    <property type="component" value="Unassembled WGS sequence"/>
</dbReference>
<organism evidence="1 2">
    <name type="scientific">Phakopsora pachyrhizi</name>
    <name type="common">Asian soybean rust disease fungus</name>
    <dbReference type="NCBI Taxonomy" id="170000"/>
    <lineage>
        <taxon>Eukaryota</taxon>
        <taxon>Fungi</taxon>
        <taxon>Dikarya</taxon>
        <taxon>Basidiomycota</taxon>
        <taxon>Pucciniomycotina</taxon>
        <taxon>Pucciniomycetes</taxon>
        <taxon>Pucciniales</taxon>
        <taxon>Phakopsoraceae</taxon>
        <taxon>Phakopsora</taxon>
    </lineage>
</organism>
<dbReference type="AlphaFoldDB" id="A0AAV0BKS9"/>
<name>A0AAV0BKS9_PHAPC</name>
<accession>A0AAV0BKS9</accession>
<evidence type="ECO:0000313" key="2">
    <source>
        <dbReference type="Proteomes" id="UP001153365"/>
    </source>
</evidence>
<evidence type="ECO:0000313" key="1">
    <source>
        <dbReference type="EMBL" id="CAH7687055.1"/>
    </source>
</evidence>